<feature type="compositionally biased region" description="Basic and acidic residues" evidence="2">
    <location>
        <begin position="1"/>
        <end position="12"/>
    </location>
</feature>
<feature type="compositionally biased region" description="Low complexity" evidence="2">
    <location>
        <begin position="450"/>
        <end position="476"/>
    </location>
</feature>
<dbReference type="OrthoDB" id="3268221at2759"/>
<gene>
    <name evidence="3" type="ORF">EW146_g8940</name>
</gene>
<dbReference type="Proteomes" id="UP000310158">
    <property type="component" value="Unassembled WGS sequence"/>
</dbReference>
<comment type="caution">
    <text evidence="3">The sequence shown here is derived from an EMBL/GenBank/DDBJ whole genome shotgun (WGS) entry which is preliminary data.</text>
</comment>
<feature type="coiled-coil region" evidence="1">
    <location>
        <begin position="93"/>
        <end position="162"/>
    </location>
</feature>
<feature type="region of interest" description="Disordered" evidence="2">
    <location>
        <begin position="294"/>
        <end position="316"/>
    </location>
</feature>
<feature type="compositionally biased region" description="Polar residues" evidence="2">
    <location>
        <begin position="695"/>
        <end position="705"/>
    </location>
</feature>
<dbReference type="AlphaFoldDB" id="A0A4V3XD69"/>
<feature type="compositionally biased region" description="Acidic residues" evidence="2">
    <location>
        <begin position="215"/>
        <end position="236"/>
    </location>
</feature>
<keyword evidence="1" id="KW-0175">Coiled coil</keyword>
<feature type="region of interest" description="Disordered" evidence="2">
    <location>
        <begin position="684"/>
        <end position="811"/>
    </location>
</feature>
<feature type="compositionally biased region" description="Basic residues" evidence="2">
    <location>
        <begin position="570"/>
        <end position="582"/>
    </location>
</feature>
<keyword evidence="4" id="KW-1185">Reference proteome</keyword>
<feature type="compositionally biased region" description="Pro residues" evidence="2">
    <location>
        <begin position="651"/>
        <end position="661"/>
    </location>
</feature>
<feature type="compositionally biased region" description="Basic and acidic residues" evidence="2">
    <location>
        <begin position="299"/>
        <end position="312"/>
    </location>
</feature>
<accession>A0A4V3XD69</accession>
<feature type="region of interest" description="Disordered" evidence="2">
    <location>
        <begin position="1"/>
        <end position="39"/>
    </location>
</feature>
<sequence>MPVAEHRPRHPEFPIMEDGDYVSSSSSSDEILQQKEKSYSTSNRRVLTHVLARKERDAKHFHELLRLAFSKLDQETQRATDAERRAADCLVRARNAIDARALAEAEAARTREELGMYKVEFDQAQREIHRAQEILDDVDARRREAEDDAARARSVTRRLQEERSVELAREEGRRAGWRDGVKRGWRMGWEEAAAERRVREGRMSTRPRRSLQEVLFEDEDEDEVAAEAEEHEDTSDDSSLVNIPSRGIPEAGNGFGHFDHASNLAPQAPAAPIPTLTTPFRLPSPEMSRYASTLRRHRTPEPFRHRTPDPSRHQAPQPIFIRSRTPISLSTRHPAPEPGRLRTPESRYVPPITNHSVANARPPPLPRSFTPSARTRPYVPHSDEPSDIHPVPVYNASPSPLHRPISVPQDGFIPYAEEFEADAGRASIRLPPPHELAQPVRGTQEPIIISPTPEGGSPAAAAPEPAGRSGSAASRAGKVKGRDYAYNAGRRPPSAPPSAVPQRIAKEPSTNSRASTHFSEYDLLAPMDHSRSQSAMGRSRPPPARVDDELEYSEPPRTTTWQAPPFAFPVRRRAMSHSHGPRPPREIVFPAPLAPPSEGQALPPPHPLRPADMIYHPHQRDSDDFSPQPERSRPYRSRTSSSGVIGITVQPPSPDDSPPSPDIGTLITQPDLLSPEHAHRILPLHDGQPAFHPSQAFSPQPSPLQGLSDLPLGFVPTRDKQNHRHRHSSREREHEAYETAPIPPGLQYPGSPLAQVASLNPGAVARPGASTEGGSGSDTDLPLSPLNSDGLKSLLPGLPGRGIWRRFTSDK</sequence>
<evidence type="ECO:0000256" key="1">
    <source>
        <dbReference type="SAM" id="Coils"/>
    </source>
</evidence>
<reference evidence="3 4" key="1">
    <citation type="submission" date="2019-02" db="EMBL/GenBank/DDBJ databases">
        <title>Genome sequencing of the rare red list fungi Bondarzewia mesenterica.</title>
        <authorList>
            <person name="Buettner E."/>
            <person name="Kellner H."/>
        </authorList>
    </citation>
    <scope>NUCLEOTIDE SEQUENCE [LARGE SCALE GENOMIC DNA]</scope>
    <source>
        <strain evidence="3 4">DSM 108281</strain>
    </source>
</reference>
<evidence type="ECO:0000313" key="3">
    <source>
        <dbReference type="EMBL" id="THH08603.1"/>
    </source>
</evidence>
<evidence type="ECO:0000256" key="2">
    <source>
        <dbReference type="SAM" id="MobiDB-lite"/>
    </source>
</evidence>
<feature type="compositionally biased region" description="Polar residues" evidence="2">
    <location>
        <begin position="508"/>
        <end position="518"/>
    </location>
</feature>
<feature type="region of interest" description="Disordered" evidence="2">
    <location>
        <begin position="204"/>
        <end position="242"/>
    </location>
</feature>
<protein>
    <submittedName>
        <fullName evidence="3">Uncharacterized protein</fullName>
    </submittedName>
</protein>
<proteinExistence type="predicted"/>
<feature type="region of interest" description="Disordered" evidence="2">
    <location>
        <begin position="448"/>
        <end position="668"/>
    </location>
</feature>
<feature type="region of interest" description="Disordered" evidence="2">
    <location>
        <begin position="329"/>
        <end position="395"/>
    </location>
</feature>
<organism evidence="3 4">
    <name type="scientific">Bondarzewia mesenterica</name>
    <dbReference type="NCBI Taxonomy" id="1095465"/>
    <lineage>
        <taxon>Eukaryota</taxon>
        <taxon>Fungi</taxon>
        <taxon>Dikarya</taxon>
        <taxon>Basidiomycota</taxon>
        <taxon>Agaricomycotina</taxon>
        <taxon>Agaricomycetes</taxon>
        <taxon>Russulales</taxon>
        <taxon>Bondarzewiaceae</taxon>
        <taxon>Bondarzewia</taxon>
    </lineage>
</organism>
<name>A0A4V3XD69_9AGAM</name>
<dbReference type="EMBL" id="SGPL01000685">
    <property type="protein sequence ID" value="THH08603.1"/>
    <property type="molecule type" value="Genomic_DNA"/>
</dbReference>
<evidence type="ECO:0000313" key="4">
    <source>
        <dbReference type="Proteomes" id="UP000310158"/>
    </source>
</evidence>